<sequence length="115" mass="11910">MTELTPASPATVTIAFGQPIVRDGGPVESVIVRKPKGGDLRGAKLTELMAADVDAVARVIPRITTPAILPHEFYALEADDLAEVVGTVVGFFLNKAQREAMASMAGGMAGEMSGA</sequence>
<evidence type="ECO:0008006" key="3">
    <source>
        <dbReference type="Google" id="ProtNLM"/>
    </source>
</evidence>
<gene>
    <name evidence="1" type="ORF">NUTIK01_06770</name>
</gene>
<evidence type="ECO:0000313" key="2">
    <source>
        <dbReference type="Proteomes" id="UP001187221"/>
    </source>
</evidence>
<dbReference type="RefSeq" id="WP_317973731.1">
    <property type="nucleotide sequence ID" value="NZ_BTFW01000001.1"/>
</dbReference>
<dbReference type="Proteomes" id="UP001187221">
    <property type="component" value="Unassembled WGS sequence"/>
</dbReference>
<protein>
    <recommendedName>
        <fullName evidence="3">Phage tail assembly protein</fullName>
    </recommendedName>
</protein>
<comment type="caution">
    <text evidence="1">The sequence shown here is derived from an EMBL/GenBank/DDBJ whole genome shotgun (WGS) entry which is preliminary data.</text>
</comment>
<dbReference type="EMBL" id="BTFW01000001">
    <property type="protein sequence ID" value="GMM59900.1"/>
    <property type="molecule type" value="Genomic_DNA"/>
</dbReference>
<proteinExistence type="predicted"/>
<dbReference type="InterPro" id="IPR019289">
    <property type="entry name" value="Phage_tail_E/E"/>
</dbReference>
<evidence type="ECO:0000313" key="1">
    <source>
        <dbReference type="EMBL" id="GMM59900.1"/>
    </source>
</evidence>
<name>A0ABQ6P4W2_9SPHN</name>
<keyword evidence="2" id="KW-1185">Reference proteome</keyword>
<reference evidence="1 2" key="1">
    <citation type="submission" date="2023-06" db="EMBL/GenBank/DDBJ databases">
        <title>Draft genome sequence of Novosphingobium sp. strain IK01.</title>
        <authorList>
            <person name="Hatamoto M."/>
            <person name="Ikarashi T."/>
            <person name="Yamaguchi T."/>
        </authorList>
    </citation>
    <scope>NUCLEOTIDE SEQUENCE [LARGE SCALE GENOMIC DNA]</scope>
    <source>
        <strain evidence="1 2">IK01</strain>
    </source>
</reference>
<accession>A0ABQ6P4W2</accession>
<dbReference type="Pfam" id="PF10109">
    <property type="entry name" value="Phage_TAC_7"/>
    <property type="match status" value="1"/>
</dbReference>
<organism evidence="1 2">
    <name type="scientific">Novosphingobium pituita</name>
    <dbReference type="NCBI Taxonomy" id="3056842"/>
    <lineage>
        <taxon>Bacteria</taxon>
        <taxon>Pseudomonadati</taxon>
        <taxon>Pseudomonadota</taxon>
        <taxon>Alphaproteobacteria</taxon>
        <taxon>Sphingomonadales</taxon>
        <taxon>Sphingomonadaceae</taxon>
        <taxon>Novosphingobium</taxon>
    </lineage>
</organism>